<evidence type="ECO:0000256" key="1">
    <source>
        <dbReference type="ARBA" id="ARBA00022741"/>
    </source>
</evidence>
<feature type="compositionally biased region" description="Low complexity" evidence="4">
    <location>
        <begin position="856"/>
        <end position="866"/>
    </location>
</feature>
<dbReference type="EMBL" id="JAGMWT010000014">
    <property type="protein sequence ID" value="KAH7116738.1"/>
    <property type="molecule type" value="Genomic_DNA"/>
</dbReference>
<evidence type="ECO:0000256" key="2">
    <source>
        <dbReference type="ARBA" id="ARBA00022801"/>
    </source>
</evidence>
<name>A0A9P9DCQ5_9PLEO</name>
<dbReference type="InterPro" id="IPR000330">
    <property type="entry name" value="SNF2_N"/>
</dbReference>
<dbReference type="AlphaFoldDB" id="A0A9P9DCQ5"/>
<proteinExistence type="predicted"/>
<protein>
    <submittedName>
        <fullName evidence="6">P-loop containing nucleoside triphosphate hydrolase protein</fullName>
    </submittedName>
</protein>
<dbReference type="SMART" id="SM00487">
    <property type="entry name" value="DEXDc"/>
    <property type="match status" value="1"/>
</dbReference>
<dbReference type="SUPFAM" id="SSF52540">
    <property type="entry name" value="P-loop containing nucleoside triphosphate hydrolases"/>
    <property type="match status" value="2"/>
</dbReference>
<dbReference type="CDD" id="cd18793">
    <property type="entry name" value="SF2_C_SNF"/>
    <property type="match status" value="1"/>
</dbReference>
<dbReference type="GO" id="GO:0005524">
    <property type="term" value="F:ATP binding"/>
    <property type="evidence" value="ECO:0007669"/>
    <property type="project" value="UniProtKB-KW"/>
</dbReference>
<dbReference type="OrthoDB" id="2801544at2759"/>
<dbReference type="GO" id="GO:0006281">
    <property type="term" value="P:DNA repair"/>
    <property type="evidence" value="ECO:0007669"/>
    <property type="project" value="TreeGrafter"/>
</dbReference>
<keyword evidence="2 6" id="KW-0378">Hydrolase</keyword>
<evidence type="ECO:0000256" key="4">
    <source>
        <dbReference type="SAM" id="MobiDB-lite"/>
    </source>
</evidence>
<dbReference type="GO" id="GO:0005634">
    <property type="term" value="C:nucleus"/>
    <property type="evidence" value="ECO:0007669"/>
    <property type="project" value="TreeGrafter"/>
</dbReference>
<keyword evidence="3" id="KW-0067">ATP-binding</keyword>
<reference evidence="6" key="1">
    <citation type="journal article" date="2021" name="Nat. Commun.">
        <title>Genetic determinants of endophytism in the Arabidopsis root mycobiome.</title>
        <authorList>
            <person name="Mesny F."/>
            <person name="Miyauchi S."/>
            <person name="Thiergart T."/>
            <person name="Pickel B."/>
            <person name="Atanasova L."/>
            <person name="Karlsson M."/>
            <person name="Huettel B."/>
            <person name="Barry K.W."/>
            <person name="Haridas S."/>
            <person name="Chen C."/>
            <person name="Bauer D."/>
            <person name="Andreopoulos W."/>
            <person name="Pangilinan J."/>
            <person name="LaButti K."/>
            <person name="Riley R."/>
            <person name="Lipzen A."/>
            <person name="Clum A."/>
            <person name="Drula E."/>
            <person name="Henrissat B."/>
            <person name="Kohler A."/>
            <person name="Grigoriev I.V."/>
            <person name="Martin F.M."/>
            <person name="Hacquard S."/>
        </authorList>
    </citation>
    <scope>NUCLEOTIDE SEQUENCE</scope>
    <source>
        <strain evidence="6">MPI-CAGE-CH-0243</strain>
    </source>
</reference>
<dbReference type="PANTHER" id="PTHR45626">
    <property type="entry name" value="TRANSCRIPTION TERMINATION FACTOR 2-RELATED"/>
    <property type="match status" value="1"/>
</dbReference>
<dbReference type="GO" id="GO:0008094">
    <property type="term" value="F:ATP-dependent activity, acting on DNA"/>
    <property type="evidence" value="ECO:0007669"/>
    <property type="project" value="TreeGrafter"/>
</dbReference>
<dbReference type="InterPro" id="IPR050628">
    <property type="entry name" value="SNF2_RAD54_helicase_TF"/>
</dbReference>
<dbReference type="CDD" id="cd18008">
    <property type="entry name" value="DEXDc_SHPRH-like"/>
    <property type="match status" value="1"/>
</dbReference>
<feature type="region of interest" description="Disordered" evidence="4">
    <location>
        <begin position="1127"/>
        <end position="1151"/>
    </location>
</feature>
<dbReference type="InterPro" id="IPR049730">
    <property type="entry name" value="SNF2/RAD54-like_C"/>
</dbReference>
<sequence length="1191" mass="132999">MTSASSGLLDRDSTFQDLDKYIALGCLHSEQAISTGDGPEDCTPGWVELIFTALPEEVKLIIGSEASRLLEANWIRLFLHRPHVVHGNAHSIVRVYLLPEDWGRRFIDRRSKSLKAVLRELLHQVDISPDVWAGHHSEAEMEHFDPWATPENLSLFYLFNRLPSPVPEPEMVKNRYSRDAIYSLLDSTSPVPMENCEGLPITGLKTKLYPYQARSASLMIQRESAPQLKLDPRLEVRTSPNGHTFYFGAKDGSFLQEPRFYESNRGGILAETMGLGKTIICLAVVLATKGHMPRIPPVHQSSTVVRERVGSLAQVAAGIIGRNGIPGKAYIDQIEIAEGVDLARIKAVLESNRACYEIPTGITRMNRKTQIPPPRKIVMSSGTIVVVPRNLLHQWQAEVRKHISRGSLKILVMDSKPKRGPKVKTIQSEEYDMMLHHDLPNTEDLLTYDLILFTRNRFEQEFQETNGQRAEASPLKDIHWLRIIIDEGHSFSSGLSNAVLFAKQLLAERRWVVSGTPAKNLVGVEVDLSTLDDDATDPALLRELTVEQRKAFSLDEDNTKAAKALGSLASHFLMVRPWSDSSTDGGLDWEEYIYRHEHQYRKTYSGFSSCFLRTLEGLVVKTRPEDVEKDIILPPMKHRVVYLKPCWFDKMIANLFVQVLRANAITSERSDVDYLFHKNSLKARHSLIRNLRQSNFTWTGFSLDDVASTLETSSKYLTKDEKTCSIQDAESLLESSQIVATLTKSDVWLALSKSHEVGIAVENWPPESEQIFALAPGTPAIIGVTQLLEGQAYVDSRILSNDPAEGLDAVGRAAKLKLVAMEEAEQSAKKPSTSGDVQSQNTGVPSSCIGGQPLTSRRVPPSSSKVSPKKPTLRIPGSTETKPDAQETEQPKSPIRKKKRRLTFADEVATLSNTSPLSRTRVVGTTSAKLTYLMEKVMMHQADEKIIIFYDGDNAAYYLAQSLEMLYVNHRIYARTLDNTKRSQYIALFNEDPDVRVLLIDVACGALGLNLNAASVVLIVNPINRPGIEAQAIKRAHRIGQTREVLVETLVLEGTIEEAIFQRAQKMSRNEHLEAKTLEDDDKIISIIQNAQILPVDPEELKGEGRYARLNAPQSVFGRAGREKYHKFGHADMKSPANSRKKPRMEKPKPQDELLAEHRPTLPILSFAPSQPQSISGPSIFGGNDGLIFSG</sequence>
<dbReference type="Pfam" id="PF00271">
    <property type="entry name" value="Helicase_C"/>
    <property type="match status" value="1"/>
</dbReference>
<evidence type="ECO:0000259" key="5">
    <source>
        <dbReference type="PROSITE" id="PS51194"/>
    </source>
</evidence>
<dbReference type="Pfam" id="PF00176">
    <property type="entry name" value="SNF2-rel_dom"/>
    <property type="match status" value="1"/>
</dbReference>
<keyword evidence="7" id="KW-1185">Reference proteome</keyword>
<feature type="domain" description="Helicase C-terminal" evidence="5">
    <location>
        <begin position="929"/>
        <end position="1084"/>
    </location>
</feature>
<dbReference type="InterPro" id="IPR027417">
    <property type="entry name" value="P-loop_NTPase"/>
</dbReference>
<dbReference type="Proteomes" id="UP000700596">
    <property type="component" value="Unassembled WGS sequence"/>
</dbReference>
<dbReference type="Gene3D" id="3.40.50.300">
    <property type="entry name" value="P-loop containing nucleotide triphosphate hydrolases"/>
    <property type="match status" value="2"/>
</dbReference>
<organism evidence="6 7">
    <name type="scientific">Dendryphion nanum</name>
    <dbReference type="NCBI Taxonomy" id="256645"/>
    <lineage>
        <taxon>Eukaryota</taxon>
        <taxon>Fungi</taxon>
        <taxon>Dikarya</taxon>
        <taxon>Ascomycota</taxon>
        <taxon>Pezizomycotina</taxon>
        <taxon>Dothideomycetes</taxon>
        <taxon>Pleosporomycetidae</taxon>
        <taxon>Pleosporales</taxon>
        <taxon>Torulaceae</taxon>
        <taxon>Dendryphion</taxon>
    </lineage>
</organism>
<accession>A0A9P9DCQ5</accession>
<evidence type="ECO:0000313" key="7">
    <source>
        <dbReference type="Proteomes" id="UP000700596"/>
    </source>
</evidence>
<dbReference type="GO" id="GO:0016787">
    <property type="term" value="F:hydrolase activity"/>
    <property type="evidence" value="ECO:0007669"/>
    <property type="project" value="UniProtKB-KW"/>
</dbReference>
<feature type="region of interest" description="Disordered" evidence="4">
    <location>
        <begin position="825"/>
        <end position="899"/>
    </location>
</feature>
<feature type="compositionally biased region" description="Polar residues" evidence="4">
    <location>
        <begin position="829"/>
        <end position="845"/>
    </location>
</feature>
<dbReference type="InterPro" id="IPR014001">
    <property type="entry name" value="Helicase_ATP-bd"/>
</dbReference>
<gene>
    <name evidence="6" type="ORF">B0J11DRAFT_583454</name>
</gene>
<dbReference type="PANTHER" id="PTHR45626:SF51">
    <property type="entry name" value="SNF2-RELATED DOMAIN-CONTAINING PROTEIN"/>
    <property type="match status" value="1"/>
</dbReference>
<comment type="caution">
    <text evidence="6">The sequence shown here is derived from an EMBL/GenBank/DDBJ whole genome shotgun (WGS) entry which is preliminary data.</text>
</comment>
<evidence type="ECO:0000313" key="6">
    <source>
        <dbReference type="EMBL" id="KAH7116738.1"/>
    </source>
</evidence>
<keyword evidence="1" id="KW-0547">Nucleotide-binding</keyword>
<dbReference type="InterPro" id="IPR001650">
    <property type="entry name" value="Helicase_C-like"/>
</dbReference>
<evidence type="ECO:0000256" key="3">
    <source>
        <dbReference type="ARBA" id="ARBA00022840"/>
    </source>
</evidence>
<dbReference type="PROSITE" id="PS51194">
    <property type="entry name" value="HELICASE_CTER"/>
    <property type="match status" value="1"/>
</dbReference>